<dbReference type="GO" id="GO:0046872">
    <property type="term" value="F:metal ion binding"/>
    <property type="evidence" value="ECO:0007669"/>
    <property type="project" value="UniProtKB-KW"/>
</dbReference>
<sequence>MTPLKLLVDTNVWMDYFLVRQEPHREAAELVSLAFGSEDVALYVASLSLKDLSYLLESVFRRDARVVTGEVSPQAAAAARETSWGCVRAVVDKALIVPVGHAEVLQAFSLRQTHDDFEDDLLLGCAYRADVDYVVTGDATLGRRSPVPCISALRAVELIKGRRGATE</sequence>
<evidence type="ECO:0000256" key="4">
    <source>
        <dbReference type="ARBA" id="ARBA00022842"/>
    </source>
</evidence>
<gene>
    <name evidence="6" type="ORF">IAA19_07175</name>
</gene>
<dbReference type="GO" id="GO:0004518">
    <property type="term" value="F:nuclease activity"/>
    <property type="evidence" value="ECO:0007669"/>
    <property type="project" value="UniProtKB-KW"/>
</dbReference>
<organism evidence="6 7">
    <name type="scientific">Candidatus Olsenella pullistercoris</name>
    <dbReference type="NCBI Taxonomy" id="2838712"/>
    <lineage>
        <taxon>Bacteria</taxon>
        <taxon>Bacillati</taxon>
        <taxon>Actinomycetota</taxon>
        <taxon>Coriobacteriia</taxon>
        <taxon>Coriobacteriales</taxon>
        <taxon>Atopobiaceae</taxon>
        <taxon>Olsenella</taxon>
    </lineage>
</organism>
<name>A0A9D2F0P8_9ACTN</name>
<keyword evidence="2" id="KW-0479">Metal-binding</keyword>
<dbReference type="Pfam" id="PF13470">
    <property type="entry name" value="PIN_3"/>
    <property type="match status" value="1"/>
</dbReference>
<evidence type="ECO:0000256" key="2">
    <source>
        <dbReference type="ARBA" id="ARBA00022723"/>
    </source>
</evidence>
<dbReference type="EMBL" id="DXBM01000059">
    <property type="protein sequence ID" value="HIZ46780.1"/>
    <property type="molecule type" value="Genomic_DNA"/>
</dbReference>
<comment type="caution">
    <text evidence="6">The sequence shown here is derived from an EMBL/GenBank/DDBJ whole genome shotgun (WGS) entry which is preliminary data.</text>
</comment>
<proteinExistence type="predicted"/>
<evidence type="ECO:0000313" key="7">
    <source>
        <dbReference type="Proteomes" id="UP000824062"/>
    </source>
</evidence>
<reference evidence="6" key="1">
    <citation type="journal article" date="2021" name="PeerJ">
        <title>Extensive microbial diversity within the chicken gut microbiome revealed by metagenomics and culture.</title>
        <authorList>
            <person name="Gilroy R."/>
            <person name="Ravi A."/>
            <person name="Getino M."/>
            <person name="Pursley I."/>
            <person name="Horton D.L."/>
            <person name="Alikhan N.F."/>
            <person name="Baker D."/>
            <person name="Gharbi K."/>
            <person name="Hall N."/>
            <person name="Watson M."/>
            <person name="Adriaenssens E.M."/>
            <person name="Foster-Nyarko E."/>
            <person name="Jarju S."/>
            <person name="Secka A."/>
            <person name="Antonio M."/>
            <person name="Oren A."/>
            <person name="Chaudhuri R.R."/>
            <person name="La Ragione R."/>
            <person name="Hildebrand F."/>
            <person name="Pallen M.J."/>
        </authorList>
    </citation>
    <scope>NUCLEOTIDE SEQUENCE</scope>
    <source>
        <strain evidence="6">ChiHjej12B11-14209</strain>
    </source>
</reference>
<dbReference type="Proteomes" id="UP000824062">
    <property type="component" value="Unassembled WGS sequence"/>
</dbReference>
<keyword evidence="1" id="KW-0540">Nuclease</keyword>
<evidence type="ECO:0000256" key="3">
    <source>
        <dbReference type="ARBA" id="ARBA00022801"/>
    </source>
</evidence>
<evidence type="ECO:0000259" key="5">
    <source>
        <dbReference type="Pfam" id="PF13470"/>
    </source>
</evidence>
<protein>
    <submittedName>
        <fullName evidence="6">PIN domain-containing protein</fullName>
    </submittedName>
</protein>
<dbReference type="InterPro" id="IPR029060">
    <property type="entry name" value="PIN-like_dom_sf"/>
</dbReference>
<dbReference type="InterPro" id="IPR002716">
    <property type="entry name" value="PIN_dom"/>
</dbReference>
<dbReference type="AlphaFoldDB" id="A0A9D2F0P8"/>
<keyword evidence="4" id="KW-0460">Magnesium</keyword>
<keyword evidence="3" id="KW-0378">Hydrolase</keyword>
<reference evidence="6" key="2">
    <citation type="submission" date="2021-04" db="EMBL/GenBank/DDBJ databases">
        <authorList>
            <person name="Gilroy R."/>
        </authorList>
    </citation>
    <scope>NUCLEOTIDE SEQUENCE</scope>
    <source>
        <strain evidence="6">ChiHjej12B11-14209</strain>
    </source>
</reference>
<dbReference type="SUPFAM" id="SSF88723">
    <property type="entry name" value="PIN domain-like"/>
    <property type="match status" value="1"/>
</dbReference>
<feature type="domain" description="PIN" evidence="5">
    <location>
        <begin position="5"/>
        <end position="138"/>
    </location>
</feature>
<evidence type="ECO:0000313" key="6">
    <source>
        <dbReference type="EMBL" id="HIZ46780.1"/>
    </source>
</evidence>
<evidence type="ECO:0000256" key="1">
    <source>
        <dbReference type="ARBA" id="ARBA00022722"/>
    </source>
</evidence>
<accession>A0A9D2F0P8</accession>
<dbReference type="GO" id="GO:0016787">
    <property type="term" value="F:hydrolase activity"/>
    <property type="evidence" value="ECO:0007669"/>
    <property type="project" value="UniProtKB-KW"/>
</dbReference>